<dbReference type="AlphaFoldDB" id="A0A6G1KP54"/>
<proteinExistence type="predicted"/>
<organism evidence="1 2">
    <name type="scientific">Pleomassaria siparia CBS 279.74</name>
    <dbReference type="NCBI Taxonomy" id="1314801"/>
    <lineage>
        <taxon>Eukaryota</taxon>
        <taxon>Fungi</taxon>
        <taxon>Dikarya</taxon>
        <taxon>Ascomycota</taxon>
        <taxon>Pezizomycotina</taxon>
        <taxon>Dothideomycetes</taxon>
        <taxon>Pleosporomycetidae</taxon>
        <taxon>Pleosporales</taxon>
        <taxon>Pleomassariaceae</taxon>
        <taxon>Pleomassaria</taxon>
    </lineage>
</organism>
<dbReference type="Proteomes" id="UP000799428">
    <property type="component" value="Unassembled WGS sequence"/>
</dbReference>
<sequence>MSSNGNTVPEGYWFCYQLNCQQPNKVDIAPEKCSTCGHTRDYSCKEAGDPRSSPIARYNEATFDDSSVVGIMGSTPSITQHHYAIGQYPPDETIVHFPHARYYSYSCLYNTLPAGAPAAGSWMCDCGASNSNLTPDFCPICGRKR</sequence>
<name>A0A6G1KP54_9PLEO</name>
<dbReference type="OrthoDB" id="3794090at2759"/>
<keyword evidence="2" id="KW-1185">Reference proteome</keyword>
<gene>
    <name evidence="1" type="ORF">K504DRAFT_486343</name>
</gene>
<dbReference type="EMBL" id="MU005764">
    <property type="protein sequence ID" value="KAF2714423.1"/>
    <property type="molecule type" value="Genomic_DNA"/>
</dbReference>
<evidence type="ECO:0000313" key="2">
    <source>
        <dbReference type="Proteomes" id="UP000799428"/>
    </source>
</evidence>
<accession>A0A6G1KP54</accession>
<evidence type="ECO:0000313" key="1">
    <source>
        <dbReference type="EMBL" id="KAF2714423.1"/>
    </source>
</evidence>
<evidence type="ECO:0008006" key="3">
    <source>
        <dbReference type="Google" id="ProtNLM"/>
    </source>
</evidence>
<protein>
    <recommendedName>
        <fullName evidence="3">RanBP2-type domain-containing protein</fullName>
    </recommendedName>
</protein>
<reference evidence="1" key="1">
    <citation type="journal article" date="2020" name="Stud. Mycol.">
        <title>101 Dothideomycetes genomes: a test case for predicting lifestyles and emergence of pathogens.</title>
        <authorList>
            <person name="Haridas S."/>
            <person name="Albert R."/>
            <person name="Binder M."/>
            <person name="Bloem J."/>
            <person name="Labutti K."/>
            <person name="Salamov A."/>
            <person name="Andreopoulos B."/>
            <person name="Baker S."/>
            <person name="Barry K."/>
            <person name="Bills G."/>
            <person name="Bluhm B."/>
            <person name="Cannon C."/>
            <person name="Castanera R."/>
            <person name="Culley D."/>
            <person name="Daum C."/>
            <person name="Ezra D."/>
            <person name="Gonzalez J."/>
            <person name="Henrissat B."/>
            <person name="Kuo A."/>
            <person name="Liang C."/>
            <person name="Lipzen A."/>
            <person name="Lutzoni F."/>
            <person name="Magnuson J."/>
            <person name="Mondo S."/>
            <person name="Nolan M."/>
            <person name="Ohm R."/>
            <person name="Pangilinan J."/>
            <person name="Park H.-J."/>
            <person name="Ramirez L."/>
            <person name="Alfaro M."/>
            <person name="Sun H."/>
            <person name="Tritt A."/>
            <person name="Yoshinaga Y."/>
            <person name="Zwiers L.-H."/>
            <person name="Turgeon B."/>
            <person name="Goodwin S."/>
            <person name="Spatafora J."/>
            <person name="Crous P."/>
            <person name="Grigoriev I."/>
        </authorList>
    </citation>
    <scope>NUCLEOTIDE SEQUENCE</scope>
    <source>
        <strain evidence="1">CBS 279.74</strain>
    </source>
</reference>